<dbReference type="SUPFAM" id="SSF54523">
    <property type="entry name" value="Pili subunits"/>
    <property type="match status" value="1"/>
</dbReference>
<keyword evidence="6 10" id="KW-1133">Transmembrane helix</keyword>
<evidence type="ECO:0000256" key="4">
    <source>
        <dbReference type="ARBA" id="ARBA00022481"/>
    </source>
</evidence>
<proteinExistence type="inferred from homology"/>
<dbReference type="GO" id="GO:0015627">
    <property type="term" value="C:type II protein secretion system complex"/>
    <property type="evidence" value="ECO:0007669"/>
    <property type="project" value="InterPro"/>
</dbReference>
<keyword evidence="5 10" id="KW-0812">Transmembrane</keyword>
<dbReference type="InterPro" id="IPR012902">
    <property type="entry name" value="N_methyl_site"/>
</dbReference>
<dbReference type="InterPro" id="IPR000983">
    <property type="entry name" value="Bac_GSPG_pilin"/>
</dbReference>
<dbReference type="GO" id="GO:0030420">
    <property type="term" value="P:establishment of competence for transformation"/>
    <property type="evidence" value="ECO:0007669"/>
    <property type="project" value="UniProtKB-KW"/>
</dbReference>
<evidence type="ECO:0000313" key="12">
    <source>
        <dbReference type="Proteomes" id="UP000235701"/>
    </source>
</evidence>
<dbReference type="AlphaFoldDB" id="A0A2N6UEM4"/>
<dbReference type="GO" id="GO:0015628">
    <property type="term" value="P:protein secretion by the type II secretion system"/>
    <property type="evidence" value="ECO:0007669"/>
    <property type="project" value="InterPro"/>
</dbReference>
<evidence type="ECO:0000256" key="6">
    <source>
        <dbReference type="ARBA" id="ARBA00022989"/>
    </source>
</evidence>
<organism evidence="11 12">
    <name type="scientific">Aerococcus viridans</name>
    <dbReference type="NCBI Taxonomy" id="1377"/>
    <lineage>
        <taxon>Bacteria</taxon>
        <taxon>Bacillati</taxon>
        <taxon>Bacillota</taxon>
        <taxon>Bacilli</taxon>
        <taxon>Lactobacillales</taxon>
        <taxon>Aerococcaceae</taxon>
        <taxon>Aerococcus</taxon>
    </lineage>
</organism>
<dbReference type="PIRSF" id="PIRSF029928">
    <property type="entry name" value="Late_competence_ComGC"/>
    <property type="match status" value="1"/>
</dbReference>
<evidence type="ECO:0000256" key="10">
    <source>
        <dbReference type="SAM" id="Phobius"/>
    </source>
</evidence>
<comment type="subcellular location">
    <subcellularLocation>
        <location evidence="1">Cell membrane</location>
        <topology evidence="1">Single-pass membrane protein</topology>
    </subcellularLocation>
    <subcellularLocation>
        <location evidence="2">Cell surface</location>
    </subcellularLocation>
</comment>
<evidence type="ECO:0000256" key="8">
    <source>
        <dbReference type="ARBA" id="ARBA00023287"/>
    </source>
</evidence>
<keyword evidence="3" id="KW-1003">Cell membrane</keyword>
<dbReference type="InterPro" id="IPR016940">
    <property type="entry name" value="ComGC"/>
</dbReference>
<dbReference type="Gene3D" id="3.30.700.10">
    <property type="entry name" value="Glycoprotein, Type 4 Pilin"/>
    <property type="match status" value="1"/>
</dbReference>
<dbReference type="PRINTS" id="PR00813">
    <property type="entry name" value="BCTERIALGSPG"/>
</dbReference>
<evidence type="ECO:0000256" key="9">
    <source>
        <dbReference type="ARBA" id="ARBA00043982"/>
    </source>
</evidence>
<reference evidence="11 12" key="1">
    <citation type="submission" date="2017-09" db="EMBL/GenBank/DDBJ databases">
        <title>Bacterial strain isolated from the female urinary microbiota.</title>
        <authorList>
            <person name="Thomas-White K."/>
            <person name="Kumar N."/>
            <person name="Forster S."/>
            <person name="Putonti C."/>
            <person name="Lawley T."/>
            <person name="Wolfe A.J."/>
        </authorList>
    </citation>
    <scope>NUCLEOTIDE SEQUENCE [LARGE SCALE GENOMIC DNA]</scope>
    <source>
        <strain evidence="11 12">UMB0240</strain>
    </source>
</reference>
<dbReference type="Pfam" id="PF07963">
    <property type="entry name" value="N_methyl"/>
    <property type="match status" value="1"/>
</dbReference>
<dbReference type="GO" id="GO:0005886">
    <property type="term" value="C:plasma membrane"/>
    <property type="evidence" value="ECO:0007669"/>
    <property type="project" value="UniProtKB-SubCell"/>
</dbReference>
<dbReference type="RefSeq" id="WP_070468907.1">
    <property type="nucleotide sequence ID" value="NZ_PNHQ01000006.1"/>
</dbReference>
<dbReference type="Proteomes" id="UP000235701">
    <property type="component" value="Unassembled WGS sequence"/>
</dbReference>
<gene>
    <name evidence="11" type="ORF">CJ191_03375</name>
</gene>
<evidence type="ECO:0000256" key="1">
    <source>
        <dbReference type="ARBA" id="ARBA00004162"/>
    </source>
</evidence>
<evidence type="ECO:0000313" key="11">
    <source>
        <dbReference type="EMBL" id="PMC79995.1"/>
    </source>
</evidence>
<evidence type="ECO:0000256" key="2">
    <source>
        <dbReference type="ARBA" id="ARBA00004241"/>
    </source>
</evidence>
<accession>A0A2N6UEM4</accession>
<name>A0A2N6UEM4_9LACT</name>
<sequence>MKKLLTNLIIKCRKNKAFTLIEMVLVLFIVAALLLLIIPNMTEQANNAKAKTDKALVETVEAQKNLYLLENDGLQSVTAEKLANDGYITQDQLNQYNAIKK</sequence>
<comment type="similarity">
    <text evidence="9">Belongs to the ComGC family.</text>
</comment>
<dbReference type="GO" id="GO:0009986">
    <property type="term" value="C:cell surface"/>
    <property type="evidence" value="ECO:0007669"/>
    <property type="project" value="UniProtKB-SubCell"/>
</dbReference>
<protein>
    <submittedName>
        <fullName evidence="11">Prepilin-type N-terminal cleavage/methylation domain-containing protein</fullName>
    </submittedName>
</protein>
<dbReference type="OrthoDB" id="2232493at2"/>
<evidence type="ECO:0000256" key="7">
    <source>
        <dbReference type="ARBA" id="ARBA00023136"/>
    </source>
</evidence>
<keyword evidence="4" id="KW-0488">Methylation</keyword>
<keyword evidence="12" id="KW-1185">Reference proteome</keyword>
<keyword evidence="8" id="KW-0178">Competence</keyword>
<comment type="caution">
    <text evidence="11">The sequence shown here is derived from an EMBL/GenBank/DDBJ whole genome shotgun (WGS) entry which is preliminary data.</text>
</comment>
<dbReference type="EMBL" id="PNHQ01000006">
    <property type="protein sequence ID" value="PMC79995.1"/>
    <property type="molecule type" value="Genomic_DNA"/>
</dbReference>
<evidence type="ECO:0000256" key="3">
    <source>
        <dbReference type="ARBA" id="ARBA00022475"/>
    </source>
</evidence>
<dbReference type="NCBIfam" id="TIGR02532">
    <property type="entry name" value="IV_pilin_GFxxxE"/>
    <property type="match status" value="1"/>
</dbReference>
<feature type="transmembrane region" description="Helical" evidence="10">
    <location>
        <begin position="20"/>
        <end position="38"/>
    </location>
</feature>
<dbReference type="InterPro" id="IPR045584">
    <property type="entry name" value="Pilin-like"/>
</dbReference>
<keyword evidence="7 10" id="KW-0472">Membrane</keyword>
<evidence type="ECO:0000256" key="5">
    <source>
        <dbReference type="ARBA" id="ARBA00022692"/>
    </source>
</evidence>
<dbReference type="NCBIfam" id="NF040999">
    <property type="entry name" value="pilin_ComGC"/>
    <property type="match status" value="1"/>
</dbReference>